<proteinExistence type="predicted"/>
<keyword evidence="2" id="KW-1185">Reference proteome</keyword>
<dbReference type="SUPFAM" id="SSF102405">
    <property type="entry name" value="MCP/YpsA-like"/>
    <property type="match status" value="1"/>
</dbReference>
<dbReference type="Gene3D" id="3.40.50.450">
    <property type="match status" value="1"/>
</dbReference>
<evidence type="ECO:0008006" key="3">
    <source>
        <dbReference type="Google" id="ProtNLM"/>
    </source>
</evidence>
<dbReference type="RefSeq" id="YP_009302389.1">
    <property type="nucleotide sequence ID" value="NC_031245.1"/>
</dbReference>
<dbReference type="KEGG" id="vg:29125169"/>
<dbReference type="GeneID" id="29125169"/>
<evidence type="ECO:0000313" key="1">
    <source>
        <dbReference type="EMBL" id="AMM44800.1"/>
    </source>
</evidence>
<reference evidence="1 2" key="1">
    <citation type="submission" date="2015-08" db="EMBL/GenBank/DDBJ databases">
        <authorList>
            <person name="Babu N.S."/>
            <person name="Beckwith C.J."/>
            <person name="Beseler K.G."/>
            <person name="Brison A."/>
            <person name="Carone J.V."/>
            <person name="Caskin T.P."/>
            <person name="Diamond M."/>
            <person name="Durham M.E."/>
            <person name="Foxe J.M."/>
            <person name="Go M."/>
            <person name="Henderson B.A."/>
            <person name="Jones I.B."/>
            <person name="McGettigan J.A."/>
            <person name="Micheletti S.J."/>
            <person name="Nasrallah M.E."/>
            <person name="Ortiz D."/>
            <person name="Piller C.R."/>
            <person name="Privatt S.R."/>
            <person name="Schneider S.L."/>
            <person name="Sharp S."/>
            <person name="Smith T.C."/>
            <person name="Stanton J.D."/>
            <person name="Ullery H.E."/>
            <person name="Wilson R.J."/>
            <person name="Serrano M.G."/>
            <person name="Buck G."/>
            <person name="Lee V."/>
            <person name="Wang Y."/>
            <person name="Carvalho R."/>
            <person name="Voegtly L."/>
            <person name="Shi R."/>
            <person name="Duckworth R."/>
            <person name="Johnson A."/>
            <person name="Loviza R."/>
            <person name="Walstead R."/>
            <person name="Shah Z."/>
            <person name="Kiflezghi M."/>
            <person name="Wade K."/>
            <person name="Ball S.L."/>
            <person name="Bradley K.W."/>
            <person name="Asai D.J."/>
            <person name="Bowman C.A."/>
            <person name="Russell D.A."/>
            <person name="Pope W.H."/>
            <person name="Jacobs-Sera D."/>
            <person name="Hendrix R.W."/>
            <person name="Hatfull G.F."/>
        </authorList>
    </citation>
    <scope>NUCLEOTIDE SEQUENCE [LARGE SCALE GENOMIC DNA]</scope>
</reference>
<dbReference type="InterPro" id="IPR010697">
    <property type="entry name" value="YspA"/>
</dbReference>
<evidence type="ECO:0000313" key="2">
    <source>
        <dbReference type="Proteomes" id="UP000203261"/>
    </source>
</evidence>
<sequence>MNQQTQDFLLAKHTASFTGHRPNKLGGYDMNNPINVRARMEIFRLVQWLVEVKNVYRFYTGGALGWDQLAFWAIEKVRRIHPHIENMLAIPYRDQPNIWRDKSAVETYYKMIETATKVFYVDEEPHYGVKNSEHGRYDIRKLQRRNDFMVDKGKYLIAGYDGSKGGTQNCFNYARMRRRIIYQINPKENFNLKVWDYAE</sequence>
<dbReference type="PANTHER" id="PTHR38440:SF1">
    <property type="entry name" value="UPF0398 PROTEIN SPR0331"/>
    <property type="match status" value="1"/>
</dbReference>
<dbReference type="PANTHER" id="PTHR38440">
    <property type="entry name" value="UPF0398 PROTEIN YPSA"/>
    <property type="match status" value="1"/>
</dbReference>
<dbReference type="EMBL" id="KT624200">
    <property type="protein sequence ID" value="AMM44800.1"/>
    <property type="molecule type" value="Genomic_DNA"/>
</dbReference>
<organism evidence="1 2">
    <name type="scientific">Bacillus phage SP-15</name>
    <dbReference type="NCBI Taxonomy" id="1792032"/>
    <lineage>
        <taxon>Viruses</taxon>
        <taxon>Duplodnaviria</taxon>
        <taxon>Heunggongvirae</taxon>
        <taxon>Uroviricota</taxon>
        <taxon>Caudoviricetes</taxon>
        <taxon>Thornevirus</taxon>
        <taxon>Thornevirus SP15</taxon>
    </lineage>
</organism>
<dbReference type="Pfam" id="PF06908">
    <property type="entry name" value="YpsA"/>
    <property type="match status" value="1"/>
</dbReference>
<accession>A0A127AVV6</accession>
<name>A0A127AVV6_9CAUD</name>
<protein>
    <recommendedName>
        <fullName evidence="3">DUF1273 family protein</fullName>
    </recommendedName>
</protein>
<dbReference type="Proteomes" id="UP000203261">
    <property type="component" value="Segment"/>
</dbReference>
<dbReference type="OrthoDB" id="24372at10239"/>
<gene>
    <name evidence="1" type="ORF">SP15_002</name>
</gene>